<gene>
    <name evidence="1" type="ORF">HED64_10430</name>
</gene>
<evidence type="ECO:0008006" key="3">
    <source>
        <dbReference type="Google" id="ProtNLM"/>
    </source>
</evidence>
<comment type="caution">
    <text evidence="1">The sequence shown here is derived from an EMBL/GenBank/DDBJ whole genome shotgun (WGS) entry which is preliminary data.</text>
</comment>
<dbReference type="RefSeq" id="WP_168151944.1">
    <property type="nucleotide sequence ID" value="NZ_JAAWVT010000004.1"/>
</dbReference>
<organism evidence="1 2">
    <name type="scientific">Paeniglutamicibacter terrestris</name>
    <dbReference type="NCBI Taxonomy" id="2723403"/>
    <lineage>
        <taxon>Bacteria</taxon>
        <taxon>Bacillati</taxon>
        <taxon>Actinomycetota</taxon>
        <taxon>Actinomycetes</taxon>
        <taxon>Micrococcales</taxon>
        <taxon>Micrococcaceae</taxon>
        <taxon>Paeniglutamicibacter</taxon>
    </lineage>
</organism>
<proteinExistence type="predicted"/>
<sequence>MAIVKENTFESGWTAGTTITNTASGNSGGLAGDYLNSVFGSAGNTIQFGTTRMHGLQGCTMTLAGGNSTTLGWDDAAATNTTVAMRGYFRFTAFHTGNVFLMQARGAEGGGTGFSVRLTSTGIIQAYQGTAGVVLGLATKALLVNTWYRIEAKFSQSGVWGVRVYAGDSYNPYFSELEGSGATSGMAAGFTFLRYGVEGTAVTLNAYLDDIAYGTTWIGPVALEEAGPVSLLTQNTWTVSGSPSFVDAVSDDFDTTYMESPALTSTYVNMMVGMGQVGAGDISVSVRLSGDALPTASVSLRQGATTIASWIVNNVPASTTAYTFTLTSAQQALITNRADLRIVVGGII</sequence>
<dbReference type="EMBL" id="JAAWVT010000004">
    <property type="protein sequence ID" value="NKG21119.1"/>
    <property type="molecule type" value="Genomic_DNA"/>
</dbReference>
<protein>
    <recommendedName>
        <fullName evidence="3">LamG domain-containing protein</fullName>
    </recommendedName>
</protein>
<keyword evidence="2" id="KW-1185">Reference proteome</keyword>
<name>A0ABX1G4G4_9MICC</name>
<evidence type="ECO:0000313" key="1">
    <source>
        <dbReference type="EMBL" id="NKG21119.1"/>
    </source>
</evidence>
<evidence type="ECO:0000313" key="2">
    <source>
        <dbReference type="Proteomes" id="UP000746595"/>
    </source>
</evidence>
<accession>A0ABX1G4G4</accession>
<reference evidence="1 2" key="1">
    <citation type="submission" date="2020-04" db="EMBL/GenBank/DDBJ databases">
        <title>Paeniglutamicibacter sp. ANT13_2, a novel actinomycete isolated from sediment in Antarctica.</title>
        <authorList>
            <person name="Sakdapetsiri C."/>
            <person name="Pinyakong O."/>
        </authorList>
    </citation>
    <scope>NUCLEOTIDE SEQUENCE [LARGE SCALE GENOMIC DNA]</scope>
    <source>
        <strain evidence="1 2">ANT13_2</strain>
    </source>
</reference>
<dbReference type="Proteomes" id="UP000746595">
    <property type="component" value="Unassembled WGS sequence"/>
</dbReference>